<feature type="region of interest" description="Disordered" evidence="1">
    <location>
        <begin position="61"/>
        <end position="96"/>
    </location>
</feature>
<keyword evidence="3" id="KW-1185">Reference proteome</keyword>
<dbReference type="EMBL" id="FOYI01000003">
    <property type="protein sequence ID" value="SFR03969.1"/>
    <property type="molecule type" value="Genomic_DNA"/>
</dbReference>
<dbReference type="OrthoDB" id="7778431at2"/>
<organism evidence="2 3">
    <name type="scientific">Poseidonocella sedimentorum</name>
    <dbReference type="NCBI Taxonomy" id="871652"/>
    <lineage>
        <taxon>Bacteria</taxon>
        <taxon>Pseudomonadati</taxon>
        <taxon>Pseudomonadota</taxon>
        <taxon>Alphaproteobacteria</taxon>
        <taxon>Rhodobacterales</taxon>
        <taxon>Roseobacteraceae</taxon>
        <taxon>Poseidonocella</taxon>
    </lineage>
</organism>
<feature type="compositionally biased region" description="Basic residues" evidence="1">
    <location>
        <begin position="87"/>
        <end position="96"/>
    </location>
</feature>
<evidence type="ECO:0000313" key="2">
    <source>
        <dbReference type="EMBL" id="SFR03969.1"/>
    </source>
</evidence>
<dbReference type="AlphaFoldDB" id="A0A1I6DET7"/>
<evidence type="ECO:0000313" key="3">
    <source>
        <dbReference type="Proteomes" id="UP000199302"/>
    </source>
</evidence>
<sequence>MTQDARKDIDPDDPKGLIREAYRIEGISASDCRTIFLDWALSHRESGDQAAAIARLHARKAAEAPDHPMTAVLSEARLSSPTPSRRGGWRGRRSQG</sequence>
<protein>
    <submittedName>
        <fullName evidence="2">Uncharacterized protein</fullName>
    </submittedName>
</protein>
<name>A0A1I6DET7_9RHOB</name>
<proteinExistence type="predicted"/>
<dbReference type="RefSeq" id="WP_092077811.1">
    <property type="nucleotide sequence ID" value="NZ_FOYI01000003.1"/>
</dbReference>
<gene>
    <name evidence="2" type="ORF">SAMN04515673_10394</name>
</gene>
<accession>A0A1I6DET7</accession>
<evidence type="ECO:0000256" key="1">
    <source>
        <dbReference type="SAM" id="MobiDB-lite"/>
    </source>
</evidence>
<dbReference type="Proteomes" id="UP000199302">
    <property type="component" value="Unassembled WGS sequence"/>
</dbReference>
<reference evidence="2 3" key="1">
    <citation type="submission" date="2016-10" db="EMBL/GenBank/DDBJ databases">
        <authorList>
            <person name="de Groot N.N."/>
        </authorList>
    </citation>
    <scope>NUCLEOTIDE SEQUENCE [LARGE SCALE GENOMIC DNA]</scope>
    <source>
        <strain evidence="3">KMM 9023,NRIC 0796,JCM 17311,KCTC 23692</strain>
    </source>
</reference>
<dbReference type="STRING" id="871652.SAMN04515673_10394"/>